<dbReference type="CDD" id="cd00229">
    <property type="entry name" value="SGNH_hydrolase"/>
    <property type="match status" value="1"/>
</dbReference>
<accession>A0A8D8TJG2</accession>
<sequence>MSPTHVSEVKHSKRGEPIEHNGYSYVWSCLLSDSQIIYKCAEKSCLGRIKVRGTDFTVLRELASHSSHAHVRKSLENKNVKTKKHVIDVSENSSPITSDTTSSSKKLVKNSQHLNLRKPLSTPESNLNTSHSLNQQNKRQQSNSNGSLNTLNTSVASTMSSTPLTSVVTIDNTSVVIKDTASDLTNAAFQISSPNNIGAVHHTSQTLDINEQPLQSSSELEIRCDELNKLKLTLIDKIIEKEKIIWEQEKCIEDLRSKIQKLEVATDGTSSSQNDSSRHDLEELKTLVSGLLTSVKTLEAKLSITEPTQIKAGNKNLPPPQNKNFKSTKPRGKSTKTEVPKANVSETSCIHPASQIPGSSKDGTRVIVVGDSHVRQLQDILAPKLPSREVQGIFKGGSKLGNVLDLLEEESFHWTLGDMLIIFSGANDVCGTSWNVLKSIYEDILSKYQKCKIGVVLVPLRRGAHQLNSNIEHLNQKIVNFFRFKNVFILDPQSILDQQDYCPDGLHLNKLGKEKMCELIKRSVEPEPSTTKKPRNIQKTRQSGQKRIYDKQAPRHNFPNLVKNPSIKSDRGLRHTHYKHQPGPLHSVPDKKWGKDHYDYSFDYVLENEPYYHYDSNVWKYSPYDYDCYDYRDYPHSYDYYHEPINEEGYFPYDEDYSPFAGAPRLPGNGNARVRSPFMSKYNNRNNSRSEGSRLGVGIGHGRKNRKSTDRNGQNVENRRFFPNL</sequence>
<dbReference type="Gene3D" id="3.40.50.1110">
    <property type="entry name" value="SGNH hydrolase"/>
    <property type="match status" value="1"/>
</dbReference>
<dbReference type="EMBL" id="HBUF01285039">
    <property type="protein sequence ID" value="CAG6688111.1"/>
    <property type="molecule type" value="Transcribed_RNA"/>
</dbReference>
<reference evidence="2" key="1">
    <citation type="submission" date="2021-05" db="EMBL/GenBank/DDBJ databases">
        <authorList>
            <person name="Alioto T."/>
            <person name="Alioto T."/>
            <person name="Gomez Garrido J."/>
        </authorList>
    </citation>
    <scope>NUCLEOTIDE SEQUENCE</scope>
</reference>
<feature type="region of interest" description="Disordered" evidence="1">
    <location>
        <begin position="309"/>
        <end position="345"/>
    </location>
</feature>
<evidence type="ECO:0000313" key="2">
    <source>
        <dbReference type="EMBL" id="CAG6688111.1"/>
    </source>
</evidence>
<feature type="compositionally biased region" description="Polar residues" evidence="1">
    <location>
        <begin position="122"/>
        <end position="131"/>
    </location>
</feature>
<feature type="region of interest" description="Disordered" evidence="1">
    <location>
        <begin position="523"/>
        <end position="567"/>
    </location>
</feature>
<dbReference type="EMBL" id="HBUF01285038">
    <property type="protein sequence ID" value="CAG6688109.1"/>
    <property type="molecule type" value="Transcribed_RNA"/>
</dbReference>
<dbReference type="SUPFAM" id="SSF52266">
    <property type="entry name" value="SGNH hydrolase"/>
    <property type="match status" value="1"/>
</dbReference>
<feature type="compositionally biased region" description="Low complexity" evidence="1">
    <location>
        <begin position="93"/>
        <end position="104"/>
    </location>
</feature>
<name>A0A8D8TJG2_9HEMI</name>
<dbReference type="InterPro" id="IPR036514">
    <property type="entry name" value="SGNH_hydro_sf"/>
</dbReference>
<evidence type="ECO:0000256" key="1">
    <source>
        <dbReference type="SAM" id="MobiDB-lite"/>
    </source>
</evidence>
<protein>
    <submittedName>
        <fullName evidence="2">Uncharacterized protein</fullName>
    </submittedName>
</protein>
<dbReference type="AlphaFoldDB" id="A0A8D8TJG2"/>
<proteinExistence type="predicted"/>
<feature type="compositionally biased region" description="Low complexity" evidence="1">
    <location>
        <begin position="132"/>
        <end position="153"/>
    </location>
</feature>
<feature type="region of interest" description="Disordered" evidence="1">
    <location>
        <begin position="67"/>
        <end position="153"/>
    </location>
</feature>
<organism evidence="2">
    <name type="scientific">Cacopsylla melanoneura</name>
    <dbReference type="NCBI Taxonomy" id="428564"/>
    <lineage>
        <taxon>Eukaryota</taxon>
        <taxon>Metazoa</taxon>
        <taxon>Ecdysozoa</taxon>
        <taxon>Arthropoda</taxon>
        <taxon>Hexapoda</taxon>
        <taxon>Insecta</taxon>
        <taxon>Pterygota</taxon>
        <taxon>Neoptera</taxon>
        <taxon>Paraneoptera</taxon>
        <taxon>Hemiptera</taxon>
        <taxon>Sternorrhyncha</taxon>
        <taxon>Psylloidea</taxon>
        <taxon>Psyllidae</taxon>
        <taxon>Psyllinae</taxon>
        <taxon>Cacopsylla</taxon>
    </lineage>
</organism>
<feature type="region of interest" description="Disordered" evidence="1">
    <location>
        <begin position="674"/>
        <end position="725"/>
    </location>
</feature>